<comment type="similarity">
    <text evidence="3">Belongs to the peptidase M50A family.</text>
</comment>
<organism evidence="13 14">
    <name type="scientific">Agrilus planipennis</name>
    <name type="common">Emerald ash borer</name>
    <name type="synonym">Agrilus marcopoli</name>
    <dbReference type="NCBI Taxonomy" id="224129"/>
    <lineage>
        <taxon>Eukaryota</taxon>
        <taxon>Metazoa</taxon>
        <taxon>Ecdysozoa</taxon>
        <taxon>Arthropoda</taxon>
        <taxon>Hexapoda</taxon>
        <taxon>Insecta</taxon>
        <taxon>Pterygota</taxon>
        <taxon>Neoptera</taxon>
        <taxon>Endopterygota</taxon>
        <taxon>Coleoptera</taxon>
        <taxon>Polyphaga</taxon>
        <taxon>Elateriformia</taxon>
        <taxon>Buprestoidea</taxon>
        <taxon>Buprestidae</taxon>
        <taxon>Agrilinae</taxon>
        <taxon>Agrilus</taxon>
    </lineage>
</organism>
<evidence type="ECO:0000256" key="6">
    <source>
        <dbReference type="ARBA" id="ARBA00022692"/>
    </source>
</evidence>
<dbReference type="Proteomes" id="UP000192223">
    <property type="component" value="Unplaced"/>
</dbReference>
<evidence type="ECO:0000256" key="11">
    <source>
        <dbReference type="SAM" id="Phobius"/>
    </source>
</evidence>
<accession>A0A1W4WTA3</accession>
<dbReference type="GO" id="GO:0004222">
    <property type="term" value="F:metalloendopeptidase activity"/>
    <property type="evidence" value="ECO:0007669"/>
    <property type="project" value="InterPro"/>
</dbReference>
<evidence type="ECO:0000259" key="12">
    <source>
        <dbReference type="Pfam" id="PF02163"/>
    </source>
</evidence>
<dbReference type="PRINTS" id="PR01000">
    <property type="entry name" value="SREBPS2PTASE"/>
</dbReference>
<dbReference type="KEGG" id="apln:108735686"/>
<evidence type="ECO:0000256" key="9">
    <source>
        <dbReference type="ARBA" id="ARBA00032658"/>
    </source>
</evidence>
<name>A0A1W4WTA3_AGRPL</name>
<feature type="transmembrane region" description="Helical" evidence="11">
    <location>
        <begin position="461"/>
        <end position="483"/>
    </location>
</feature>
<dbReference type="InterPro" id="IPR036034">
    <property type="entry name" value="PDZ_sf"/>
</dbReference>
<feature type="transmembrane region" description="Helical" evidence="11">
    <location>
        <begin position="126"/>
        <end position="146"/>
    </location>
</feature>
<evidence type="ECO:0000313" key="13">
    <source>
        <dbReference type="Proteomes" id="UP000192223"/>
    </source>
</evidence>
<keyword evidence="6 11" id="KW-0812">Transmembrane</keyword>
<dbReference type="GeneID" id="108735686"/>
<dbReference type="InParanoid" id="A0A1W4WTA3"/>
<dbReference type="SUPFAM" id="SSF50156">
    <property type="entry name" value="PDZ domain-like"/>
    <property type="match status" value="1"/>
</dbReference>
<comment type="function">
    <text evidence="10">Zinc metalloprotease that mediates intramembrane proteolysis of proteins such as ATF6, ATF6B, SREBF1/SREBP1 and SREBF2/SREBP2. Catalyzes the second step in the proteolytic activation of the sterol regulatory element-binding proteins (SREBPs) SREBF1/SREBP1 and SREBF2/SREBP2: cleaves SREBPs within the first transmembrane segment, thereby releasing the N-terminal segment with a portion of the transmembrane segment attached. Mature N-terminal SREBP fragments shuttle to the nucleus and activate gene transcription. Also mediates the second step in the proteolytic activation of the cyclic AMP-dependent transcription factor ATF-6 (ATF6 and ATF6B). Involved in intramembrane proteolysis during bone formation. In astrocytes and osteoblasts, upon DNA damage and ER stress, mediates the second step of the regulated intramembrane proteolytic activation of the transcription factor CREB3L1, leading to the inhibition of cell-cycle progression.</text>
</comment>
<feature type="transmembrane region" description="Helical" evidence="11">
    <location>
        <begin position="6"/>
        <end position="24"/>
    </location>
</feature>
<keyword evidence="8 11" id="KW-0472">Membrane</keyword>
<comment type="catalytic activity">
    <reaction evidence="1">
        <text>Cleaves several transcription factors that are type-2 transmembrane proteins within membrane-spanning domains. Known substrates include sterol regulatory element-binding protein (SREBP) -1, SREBP-2 and forms of the transcriptional activator ATF6. SREBP-2 is cleaved at the site 477-DRSRILL-|-CVLTFLCLSFNPLTSLLQWGGA-505. The residues Asn-Pro, 11 residues distal to the site of cleavage in the membrane-spanning domain, are important for cleavage by S2P endopeptidase. Replacement of either of these residues does not prevent cleavage, but there is no cleavage if both of these residues are replaced.</text>
        <dbReference type="EC" id="3.4.24.85"/>
    </reaction>
</comment>
<dbReference type="PANTHER" id="PTHR13325">
    <property type="entry name" value="PROTEASE M50 MEMBRANE-BOUND TRANSCRIPTION FACTOR SITE 2 PROTEASE"/>
    <property type="match status" value="1"/>
</dbReference>
<evidence type="ECO:0000256" key="1">
    <source>
        <dbReference type="ARBA" id="ARBA00001350"/>
    </source>
</evidence>
<keyword evidence="14" id="KW-0645">Protease</keyword>
<evidence type="ECO:0000256" key="8">
    <source>
        <dbReference type="ARBA" id="ARBA00023136"/>
    </source>
</evidence>
<evidence type="ECO:0000313" key="14">
    <source>
        <dbReference type="RefSeq" id="XP_018323260.1"/>
    </source>
</evidence>
<evidence type="ECO:0000256" key="7">
    <source>
        <dbReference type="ARBA" id="ARBA00022989"/>
    </source>
</evidence>
<dbReference type="OrthoDB" id="69989at2759"/>
<feature type="domain" description="Peptidase M50" evidence="12">
    <location>
        <begin position="129"/>
        <end position="469"/>
    </location>
</feature>
<protein>
    <recommendedName>
        <fullName evidence="5">Membrane-bound transcription factor site-2 protease</fullName>
        <ecNumber evidence="4">3.4.24.85</ecNumber>
    </recommendedName>
    <alternativeName>
        <fullName evidence="9">Endopeptidase S2P</fullName>
    </alternativeName>
</protein>
<dbReference type="InterPro" id="IPR008915">
    <property type="entry name" value="Peptidase_M50"/>
</dbReference>
<reference evidence="14" key="1">
    <citation type="submission" date="2025-08" db="UniProtKB">
        <authorList>
            <consortium name="RefSeq"/>
        </authorList>
    </citation>
    <scope>IDENTIFICATION</scope>
    <source>
        <tissue evidence="14">Entire body</tissue>
    </source>
</reference>
<keyword evidence="13" id="KW-1185">Reference proteome</keyword>
<dbReference type="EC" id="3.4.24.85" evidence="4"/>
<dbReference type="GO" id="GO:0031293">
    <property type="term" value="P:membrane protein intracellular domain proteolysis"/>
    <property type="evidence" value="ECO:0007669"/>
    <property type="project" value="TreeGrafter"/>
</dbReference>
<proteinExistence type="inferred from homology"/>
<feature type="transmembrane region" description="Helical" evidence="11">
    <location>
        <begin position="70"/>
        <end position="94"/>
    </location>
</feature>
<feature type="transmembrane region" description="Helical" evidence="11">
    <location>
        <begin position="414"/>
        <end position="436"/>
    </location>
</feature>
<dbReference type="STRING" id="224129.A0A1W4WTA3"/>
<comment type="subcellular location">
    <subcellularLocation>
        <location evidence="2">Endomembrane system</location>
        <topology evidence="2">Multi-pass membrane protein</topology>
    </subcellularLocation>
</comment>
<dbReference type="AlphaFoldDB" id="A0A1W4WTA3"/>
<dbReference type="Pfam" id="PF02163">
    <property type="entry name" value="Peptidase_M50"/>
    <property type="match status" value="1"/>
</dbReference>
<evidence type="ECO:0000256" key="2">
    <source>
        <dbReference type="ARBA" id="ARBA00004127"/>
    </source>
</evidence>
<feature type="transmembrane region" description="Helical" evidence="11">
    <location>
        <begin position="158"/>
        <end position="175"/>
    </location>
</feature>
<evidence type="ECO:0000256" key="4">
    <source>
        <dbReference type="ARBA" id="ARBA00012347"/>
    </source>
</evidence>
<dbReference type="GO" id="GO:0012505">
    <property type="term" value="C:endomembrane system"/>
    <property type="evidence" value="ECO:0007669"/>
    <property type="project" value="UniProtKB-SubCell"/>
</dbReference>
<dbReference type="GO" id="GO:0005737">
    <property type="term" value="C:cytoplasm"/>
    <property type="evidence" value="ECO:0007669"/>
    <property type="project" value="TreeGrafter"/>
</dbReference>
<evidence type="ECO:0000256" key="3">
    <source>
        <dbReference type="ARBA" id="ARBA00009989"/>
    </source>
</evidence>
<sequence>MDTITFIIIVAVLYAVLLFFDTFFKTCAHYPYIEFLRSTGLKLSFCYVNWETKFFNRVLVRWGSAFKRFFHVWYTLGLYVSLAVLPFTLVLLVVATSQIFLVKEDVKKIVSLEPVVPGLNLPSSELGFYIISMLICSLVHELGHALAAVNEDVHIEGIGFYIFFIIPVAYVNLNTDKLSKISLLRSLRIFCAGVWHNIVLAAVAWILYCNIPHFFSLFYYVNNGIIVTNVGDNSPLSGVKGLHDADIVTKVNDCIVKSVDDWNNCLVNMKGHKIGFCVESDFIRSLDESVSVYYDKFGILNCCDPKKSENLCFEYIEPADGVAEMPQHLCLPARKLAEKYDFYCNSDLHCPNTFHCVQPILSNSTFFFNFRRISKPNVVYLGHYYDVLQDVEVSSFIPRMFFESASFPMIVLKLLLYLVAFSLGLTVVNLIPCYCMDGQHIIKLIMYLIAPKHLDKNDVNVITFVIVLIGTFLFCFNCLMSMFTLL</sequence>
<evidence type="ECO:0000256" key="10">
    <source>
        <dbReference type="ARBA" id="ARBA00045828"/>
    </source>
</evidence>
<dbReference type="RefSeq" id="XP_018323260.1">
    <property type="nucleotide sequence ID" value="XM_018467758.2"/>
</dbReference>
<keyword evidence="14" id="KW-0378">Hydrolase</keyword>
<gene>
    <name evidence="14" type="primary">LOC108735686</name>
</gene>
<evidence type="ECO:0000256" key="5">
    <source>
        <dbReference type="ARBA" id="ARBA00014400"/>
    </source>
</evidence>
<dbReference type="PANTHER" id="PTHR13325:SF3">
    <property type="entry name" value="MEMBRANE-BOUND TRANSCRIPTION FACTOR SITE-2 PROTEASE"/>
    <property type="match status" value="1"/>
</dbReference>
<dbReference type="InterPro" id="IPR001193">
    <property type="entry name" value="MBTPS2"/>
</dbReference>
<dbReference type="FunCoup" id="A0A1W4WTA3">
    <property type="interactions" value="1618"/>
</dbReference>
<keyword evidence="7 11" id="KW-1133">Transmembrane helix</keyword>
<dbReference type="GO" id="GO:0016020">
    <property type="term" value="C:membrane"/>
    <property type="evidence" value="ECO:0007669"/>
    <property type="project" value="InterPro"/>
</dbReference>
<dbReference type="GO" id="GO:1905897">
    <property type="term" value="P:regulation of response to endoplasmic reticulum stress"/>
    <property type="evidence" value="ECO:0007669"/>
    <property type="project" value="TreeGrafter"/>
</dbReference>
<feature type="transmembrane region" description="Helical" evidence="11">
    <location>
        <begin position="187"/>
        <end position="208"/>
    </location>
</feature>
<dbReference type="CTD" id="36262"/>